<feature type="region of interest" description="Disordered" evidence="1">
    <location>
        <begin position="233"/>
        <end position="252"/>
    </location>
</feature>
<comment type="caution">
    <text evidence="4">The sequence shown here is derived from an EMBL/GenBank/DDBJ whole genome shotgun (WGS) entry which is preliminary data.</text>
</comment>
<dbReference type="Gene3D" id="1.10.287.70">
    <property type="match status" value="1"/>
</dbReference>
<feature type="transmembrane region" description="Helical" evidence="2">
    <location>
        <begin position="79"/>
        <end position="99"/>
    </location>
</feature>
<organism evidence="4 5">
    <name type="scientific">Cellulomonas algicola</name>
    <dbReference type="NCBI Taxonomy" id="2071633"/>
    <lineage>
        <taxon>Bacteria</taxon>
        <taxon>Bacillati</taxon>
        <taxon>Actinomycetota</taxon>
        <taxon>Actinomycetes</taxon>
        <taxon>Micrococcales</taxon>
        <taxon>Cellulomonadaceae</taxon>
        <taxon>Cellulomonas</taxon>
    </lineage>
</organism>
<proteinExistence type="predicted"/>
<keyword evidence="2" id="KW-0812">Transmembrane</keyword>
<keyword evidence="5" id="KW-1185">Reference proteome</keyword>
<evidence type="ECO:0000256" key="1">
    <source>
        <dbReference type="SAM" id="MobiDB-lite"/>
    </source>
</evidence>
<dbReference type="RefSeq" id="WP_225916995.1">
    <property type="nucleotide sequence ID" value="NZ_BHYL01000171.1"/>
</dbReference>
<accession>A0A401V125</accession>
<evidence type="ECO:0000313" key="4">
    <source>
        <dbReference type="EMBL" id="GCD20611.1"/>
    </source>
</evidence>
<reference evidence="4 5" key="1">
    <citation type="submission" date="2018-11" db="EMBL/GenBank/DDBJ databases">
        <title>Draft genome sequence of Cellulomonas takizawaensis strain TKZ-21.</title>
        <authorList>
            <person name="Yamamura H."/>
            <person name="Hayashi T."/>
            <person name="Hamada M."/>
            <person name="Serisawa Y."/>
            <person name="Matsuyama K."/>
            <person name="Nakagawa Y."/>
            <person name="Otoguro M."/>
            <person name="Yanagida F."/>
            <person name="Hayakawa M."/>
        </authorList>
    </citation>
    <scope>NUCLEOTIDE SEQUENCE [LARGE SCALE GENOMIC DNA]</scope>
    <source>
        <strain evidence="4 5">TKZ-21</strain>
    </source>
</reference>
<gene>
    <name evidence="4" type="ORF">CTKZ_21730</name>
</gene>
<protein>
    <recommendedName>
        <fullName evidence="3">Potassium channel domain-containing protein</fullName>
    </recommendedName>
</protein>
<keyword evidence="2" id="KW-0472">Membrane</keyword>
<feature type="transmembrane region" description="Helical" evidence="2">
    <location>
        <begin position="139"/>
        <end position="162"/>
    </location>
</feature>
<feature type="transmembrane region" description="Helical" evidence="2">
    <location>
        <begin position="204"/>
        <end position="225"/>
    </location>
</feature>
<feature type="transmembrane region" description="Helical" evidence="2">
    <location>
        <begin position="26"/>
        <end position="44"/>
    </location>
</feature>
<evidence type="ECO:0000256" key="2">
    <source>
        <dbReference type="SAM" id="Phobius"/>
    </source>
</evidence>
<feature type="transmembrane region" description="Helical" evidence="2">
    <location>
        <begin position="105"/>
        <end position="127"/>
    </location>
</feature>
<sequence length="252" mass="26643">MDGRGPSPGGSAGRTRRVVRPANAPPDDFGVVLGLLCVVYLVFVLTAEPWTSWFVVLGYLGALFFAVRTSRPGPRLRLAVRVVLVVSAVATVAALTLLPQEPATGVVNGVFCVLLGVTLVTILGRILTRREVTLSTIAGALSAYLILGLFFANVFGVLAWLLPEPFFAAGQPADQQSLQYFSFTTLTTVGYGDYTAASFAGRGVATFEALLAQVFLATLVARLVASYRRQPAPFGSPDGADAADDSTDRADR</sequence>
<dbReference type="Pfam" id="PF07885">
    <property type="entry name" value="Ion_trans_2"/>
    <property type="match status" value="1"/>
</dbReference>
<evidence type="ECO:0000313" key="5">
    <source>
        <dbReference type="Proteomes" id="UP000288246"/>
    </source>
</evidence>
<dbReference type="Proteomes" id="UP000288246">
    <property type="component" value="Unassembled WGS sequence"/>
</dbReference>
<dbReference type="SUPFAM" id="SSF81324">
    <property type="entry name" value="Voltage-gated potassium channels"/>
    <property type="match status" value="1"/>
</dbReference>
<dbReference type="AlphaFoldDB" id="A0A401V125"/>
<feature type="domain" description="Potassium channel" evidence="3">
    <location>
        <begin position="179"/>
        <end position="225"/>
    </location>
</feature>
<keyword evidence="2" id="KW-1133">Transmembrane helix</keyword>
<name>A0A401V125_9CELL</name>
<dbReference type="EMBL" id="BHYL01000171">
    <property type="protein sequence ID" value="GCD20611.1"/>
    <property type="molecule type" value="Genomic_DNA"/>
</dbReference>
<dbReference type="InterPro" id="IPR013099">
    <property type="entry name" value="K_chnl_dom"/>
</dbReference>
<evidence type="ECO:0000259" key="3">
    <source>
        <dbReference type="Pfam" id="PF07885"/>
    </source>
</evidence>